<sequence length="893" mass="98674">MESRFCMNSSCGAKTTVQWKKGWSVKSGDAADLCFNCGSAYESAVYCDTFHLEETGWRECSLCNKRLHCGCSASASFLEIQDFGGVWCTQCAHTAACHSVMRDGISCEGQELSKYINANDLQNSQINSKLDSGTIDNGNILTLGNIVENNVACYFPQPHTDPTDRICGQLKSEANSSSLGLVGWSLSNMSHVLNGPTVYAQPSEDENNEEVKDTQGPPLPKLNISLPSPEETSNSDPSFFSGSGIEGDKSRPAFCQTGQRPRHIFPKPPKSNTTKGFDANKNPFSPMRVARPPAEGRLRNQLLPRYWPKITDQELQKISGDLNSTIVPLFEKILSASDASRIGRLVLPKACAEAYFPPINQSEGLPLKIQDVKGNEWTFQFRFWPNNNSRMYVLEGVTPCIQSMQLQAGDTVTFSRIDPGGKLVIGYRKASNVLEIQDTQTSLANSSGPPSAESFYSDVTDALAASDVCLVLPSTRVGQDHLNFVPTQLEMAKGKTVLNKCETLSRENENPLQQPTLTPEKKRTRNISSKSKRLIMHNEDAFELRLSWEETQDLLRPPPSLEPNIVMVDNYEFEEYSEPPVFGKKTYFINRLSGVQDQWAQCDKCSKWRKLPADVLLPPKWKCSENVWDLSRSSCGTSEEKSSKDLESICRINKDLKKGKLAESPELGQGCEPSGLDALATAATLGDNAEASAGATTRHPRHRPGCSCIVCIQPPSGKGKHKSSCVCNVCLTVKRRFKTLMMRKKKRQGEREAELALKKSHDRPIKRPRLVKNASTDGGISENVCLENDIHGHLQSEEGESSSKGCIDLNFDPIRDDDARVIVKLSTDMISLAQAARDPLDMYMNPNELANLLHKQQTDDDSYLQQASGEGCLTSGNDKKEDDDQGPKKCTLD</sequence>
<keyword evidence="6" id="KW-0238">DNA-binding</keyword>
<evidence type="ECO:0000256" key="1">
    <source>
        <dbReference type="ARBA" id="ARBA00004123"/>
    </source>
</evidence>
<dbReference type="GO" id="GO:0006355">
    <property type="term" value="P:regulation of DNA-templated transcription"/>
    <property type="evidence" value="ECO:0007669"/>
    <property type="project" value="UniProtKB-ARBA"/>
</dbReference>
<evidence type="ECO:0000256" key="4">
    <source>
        <dbReference type="ARBA" id="ARBA00022833"/>
    </source>
</evidence>
<keyword evidence="7" id="KW-0804">Transcription</keyword>
<comment type="subcellular location">
    <subcellularLocation>
        <location evidence="1">Nucleus</location>
    </subcellularLocation>
</comment>
<dbReference type="AlphaFoldDB" id="A0AAW1KXC3"/>
<feature type="region of interest" description="Disordered" evidence="9">
    <location>
        <begin position="857"/>
        <end position="893"/>
    </location>
</feature>
<keyword evidence="2" id="KW-0479">Metal-binding</keyword>
<evidence type="ECO:0000313" key="12">
    <source>
        <dbReference type="EMBL" id="KAK9727336.1"/>
    </source>
</evidence>
<organism evidence="12 13">
    <name type="scientific">Saponaria officinalis</name>
    <name type="common">Common soapwort</name>
    <name type="synonym">Lychnis saponaria</name>
    <dbReference type="NCBI Taxonomy" id="3572"/>
    <lineage>
        <taxon>Eukaryota</taxon>
        <taxon>Viridiplantae</taxon>
        <taxon>Streptophyta</taxon>
        <taxon>Embryophyta</taxon>
        <taxon>Tracheophyta</taxon>
        <taxon>Spermatophyta</taxon>
        <taxon>Magnoliopsida</taxon>
        <taxon>eudicotyledons</taxon>
        <taxon>Gunneridae</taxon>
        <taxon>Pentapetalae</taxon>
        <taxon>Caryophyllales</taxon>
        <taxon>Caryophyllaceae</taxon>
        <taxon>Caryophylleae</taxon>
        <taxon>Saponaria</taxon>
    </lineage>
</organism>
<keyword evidence="5" id="KW-0805">Transcription regulation</keyword>
<gene>
    <name evidence="12" type="ORF">RND81_05G274400</name>
</gene>
<dbReference type="EMBL" id="JBDFQZ010000005">
    <property type="protein sequence ID" value="KAK9727336.1"/>
    <property type="molecule type" value="Genomic_DNA"/>
</dbReference>
<feature type="domain" description="TF-B3" evidence="10">
    <location>
        <begin position="330"/>
        <end position="431"/>
    </location>
</feature>
<dbReference type="Pfam" id="PF02362">
    <property type="entry name" value="B3"/>
    <property type="match status" value="1"/>
</dbReference>
<dbReference type="SMART" id="SM01019">
    <property type="entry name" value="B3"/>
    <property type="match status" value="1"/>
</dbReference>
<dbReference type="InterPro" id="IPR003340">
    <property type="entry name" value="B3_DNA-bd"/>
</dbReference>
<evidence type="ECO:0000256" key="6">
    <source>
        <dbReference type="ARBA" id="ARBA00023125"/>
    </source>
</evidence>
<protein>
    <submittedName>
        <fullName evidence="12">Uncharacterized protein</fullName>
    </submittedName>
</protein>
<comment type="caution">
    <text evidence="12">The sequence shown here is derived from an EMBL/GenBank/DDBJ whole genome shotgun (WGS) entry which is preliminary data.</text>
</comment>
<evidence type="ECO:0000256" key="2">
    <source>
        <dbReference type="ARBA" id="ARBA00022723"/>
    </source>
</evidence>
<dbReference type="Gene3D" id="2.40.330.10">
    <property type="entry name" value="DNA-binding pseudobarrel domain"/>
    <property type="match status" value="1"/>
</dbReference>
<dbReference type="FunFam" id="2.40.330.10:FF:000006">
    <property type="entry name" value="B3 domain-containing transcription repressor VAL1"/>
    <property type="match status" value="1"/>
</dbReference>
<dbReference type="GO" id="GO:0005634">
    <property type="term" value="C:nucleus"/>
    <property type="evidence" value="ECO:0007669"/>
    <property type="project" value="UniProtKB-SubCell"/>
</dbReference>
<dbReference type="GO" id="GO:0003677">
    <property type="term" value="F:DNA binding"/>
    <property type="evidence" value="ECO:0007669"/>
    <property type="project" value="UniProtKB-KW"/>
</dbReference>
<dbReference type="GO" id="GO:0008270">
    <property type="term" value="F:zinc ion binding"/>
    <property type="evidence" value="ECO:0007669"/>
    <property type="project" value="UniProtKB-KW"/>
</dbReference>
<feature type="region of interest" description="Disordered" evidence="9">
    <location>
        <begin position="504"/>
        <end position="528"/>
    </location>
</feature>
<evidence type="ECO:0000256" key="3">
    <source>
        <dbReference type="ARBA" id="ARBA00022771"/>
    </source>
</evidence>
<keyword evidence="4" id="KW-0862">Zinc</keyword>
<name>A0AAW1KXC3_SAPOF</name>
<feature type="compositionally biased region" description="Polar residues" evidence="9">
    <location>
        <begin position="230"/>
        <end position="241"/>
    </location>
</feature>
<evidence type="ECO:0000256" key="8">
    <source>
        <dbReference type="ARBA" id="ARBA00023242"/>
    </source>
</evidence>
<dbReference type="PANTHER" id="PTHR46245">
    <property type="entry name" value="B3 DOMAIN-CONTAINING PROTEIN OS07G0563300"/>
    <property type="match status" value="1"/>
</dbReference>
<proteinExistence type="predicted"/>
<dbReference type="Proteomes" id="UP001443914">
    <property type="component" value="Unassembled WGS sequence"/>
</dbReference>
<keyword evidence="8" id="KW-0539">Nucleus</keyword>
<dbReference type="InterPro" id="IPR011124">
    <property type="entry name" value="Znf_CW"/>
</dbReference>
<dbReference type="PROSITE" id="PS50863">
    <property type="entry name" value="B3"/>
    <property type="match status" value="1"/>
</dbReference>
<reference evidence="12" key="1">
    <citation type="submission" date="2024-03" db="EMBL/GenBank/DDBJ databases">
        <title>WGS assembly of Saponaria officinalis var. Norfolk2.</title>
        <authorList>
            <person name="Jenkins J."/>
            <person name="Shu S."/>
            <person name="Grimwood J."/>
            <person name="Barry K."/>
            <person name="Goodstein D."/>
            <person name="Schmutz J."/>
            <person name="Leebens-Mack J."/>
            <person name="Osbourn A."/>
        </authorList>
    </citation>
    <scope>NUCLEOTIDE SEQUENCE [LARGE SCALE GENOMIC DNA]</scope>
    <source>
        <strain evidence="12">JIC</strain>
    </source>
</reference>
<keyword evidence="13" id="KW-1185">Reference proteome</keyword>
<dbReference type="Gene3D" id="3.30.40.100">
    <property type="match status" value="1"/>
</dbReference>
<feature type="region of interest" description="Disordered" evidence="9">
    <location>
        <begin position="195"/>
        <end position="291"/>
    </location>
</feature>
<accession>A0AAW1KXC3</accession>
<evidence type="ECO:0000313" key="13">
    <source>
        <dbReference type="Proteomes" id="UP001443914"/>
    </source>
</evidence>
<dbReference type="InterPro" id="IPR015300">
    <property type="entry name" value="DNA-bd_pseudobarrel_sf"/>
</dbReference>
<feature type="compositionally biased region" description="Basic and acidic residues" evidence="9">
    <location>
        <begin position="877"/>
        <end position="893"/>
    </location>
</feature>
<dbReference type="PROSITE" id="PS51050">
    <property type="entry name" value="ZF_CW"/>
    <property type="match status" value="1"/>
</dbReference>
<dbReference type="InterPro" id="IPR057743">
    <property type="entry name" value="Zfn_VAL1-3_N"/>
</dbReference>
<evidence type="ECO:0000259" key="10">
    <source>
        <dbReference type="PROSITE" id="PS50863"/>
    </source>
</evidence>
<dbReference type="PANTHER" id="PTHR46245:SF3">
    <property type="entry name" value="B3 DOMAIN-CONTAINING TRANSCRIPTION REPRESSOR VAL1"/>
    <property type="match status" value="1"/>
</dbReference>
<dbReference type="CDD" id="cd10017">
    <property type="entry name" value="B3_DNA"/>
    <property type="match status" value="1"/>
</dbReference>
<evidence type="ECO:0000256" key="7">
    <source>
        <dbReference type="ARBA" id="ARBA00023163"/>
    </source>
</evidence>
<dbReference type="Pfam" id="PF07496">
    <property type="entry name" value="zf-CW"/>
    <property type="match status" value="1"/>
</dbReference>
<keyword evidence="3" id="KW-0863">Zinc-finger</keyword>
<evidence type="ECO:0000259" key="11">
    <source>
        <dbReference type="PROSITE" id="PS51050"/>
    </source>
</evidence>
<dbReference type="Pfam" id="PF25813">
    <property type="entry name" value="zf_VAL1_N"/>
    <property type="match status" value="1"/>
</dbReference>
<feature type="domain" description="CW-type" evidence="11">
    <location>
        <begin position="593"/>
        <end position="643"/>
    </location>
</feature>
<evidence type="ECO:0000256" key="9">
    <source>
        <dbReference type="SAM" id="MobiDB-lite"/>
    </source>
</evidence>
<dbReference type="SUPFAM" id="SSF101936">
    <property type="entry name" value="DNA-binding pseudobarrel domain"/>
    <property type="match status" value="1"/>
</dbReference>
<evidence type="ECO:0000256" key="5">
    <source>
        <dbReference type="ARBA" id="ARBA00023015"/>
    </source>
</evidence>